<dbReference type="EMBL" id="CP097332">
    <property type="protein sequence ID" value="UQX89410.1"/>
    <property type="molecule type" value="Genomic_DNA"/>
</dbReference>
<reference evidence="1" key="1">
    <citation type="journal article" date="2018" name="Int. J. Syst. Evol. Microbiol.">
        <title>Jatrophihabitans telluris sp. nov., isolated from sediment soil of lava forest wetlands and the emended description of the genus Jatrophihabitans.</title>
        <authorList>
            <person name="Lee K.C."/>
            <person name="Suh M.K."/>
            <person name="Eom M.K."/>
            <person name="Kim K.K."/>
            <person name="Kim J.S."/>
            <person name="Kim D.S."/>
            <person name="Ko S.H."/>
            <person name="Shin Y.K."/>
            <person name="Lee J.S."/>
        </authorList>
    </citation>
    <scope>NUCLEOTIDE SEQUENCE</scope>
    <source>
        <strain evidence="1">N237</strain>
    </source>
</reference>
<name>A0ABY4R117_9ACTN</name>
<proteinExistence type="predicted"/>
<protein>
    <submittedName>
        <fullName evidence="1">Uncharacterized protein</fullName>
    </submittedName>
</protein>
<evidence type="ECO:0000313" key="1">
    <source>
        <dbReference type="EMBL" id="UQX89410.1"/>
    </source>
</evidence>
<organism evidence="1 2">
    <name type="scientific">Jatrophihabitans telluris</name>
    <dbReference type="NCBI Taxonomy" id="2038343"/>
    <lineage>
        <taxon>Bacteria</taxon>
        <taxon>Bacillati</taxon>
        <taxon>Actinomycetota</taxon>
        <taxon>Actinomycetes</taxon>
        <taxon>Jatrophihabitantales</taxon>
        <taxon>Jatrophihabitantaceae</taxon>
        <taxon>Jatrophihabitans</taxon>
    </lineage>
</organism>
<sequence length="130" mass="14447">MTGFEIFTKRMVPLKRAPCITIQKRGAISINKSAFLALGEPDAVELMYDRAEHRVGLRAADPRLDHAYPVRQSGGGDNGPFVISAVAFTHFYDIDTSQSLRWEALLIDDVLYIDLDSKATPVTSNRAHND</sequence>
<gene>
    <name evidence="1" type="ORF">M6D93_05240</name>
</gene>
<dbReference type="RefSeq" id="WP_249773306.1">
    <property type="nucleotide sequence ID" value="NZ_CP097332.1"/>
</dbReference>
<keyword evidence="2" id="KW-1185">Reference proteome</keyword>
<evidence type="ECO:0000313" key="2">
    <source>
        <dbReference type="Proteomes" id="UP001056336"/>
    </source>
</evidence>
<reference evidence="1" key="2">
    <citation type="submission" date="2022-05" db="EMBL/GenBank/DDBJ databases">
        <authorList>
            <person name="Kim J.-S."/>
            <person name="Lee K."/>
            <person name="Suh M."/>
            <person name="Eom M."/>
            <person name="Kim J.-S."/>
            <person name="Kim D.-S."/>
            <person name="Ko S.-H."/>
            <person name="Shin Y."/>
            <person name="Lee J.-S."/>
        </authorList>
    </citation>
    <scope>NUCLEOTIDE SEQUENCE</scope>
    <source>
        <strain evidence="1">N237</strain>
    </source>
</reference>
<accession>A0ABY4R117</accession>
<dbReference type="Proteomes" id="UP001056336">
    <property type="component" value="Chromosome"/>
</dbReference>